<proteinExistence type="predicted"/>
<organism evidence="4 5">
    <name type="scientific">Rheinheimera riviphila</name>
    <dbReference type="NCBI Taxonomy" id="1834037"/>
    <lineage>
        <taxon>Bacteria</taxon>
        <taxon>Pseudomonadati</taxon>
        <taxon>Pseudomonadota</taxon>
        <taxon>Gammaproteobacteria</taxon>
        <taxon>Chromatiales</taxon>
        <taxon>Chromatiaceae</taxon>
        <taxon>Rheinheimera</taxon>
    </lineage>
</organism>
<dbReference type="RefSeq" id="WP_127698899.1">
    <property type="nucleotide sequence ID" value="NZ_SACS01000009.1"/>
</dbReference>
<keyword evidence="1" id="KW-0328">Glycosyltransferase</keyword>
<dbReference type="OrthoDB" id="9805661at2"/>
<name>A0A437QSH1_9GAMM</name>
<evidence type="ECO:0000313" key="5">
    <source>
        <dbReference type="Proteomes" id="UP000283077"/>
    </source>
</evidence>
<feature type="domain" description="Glycosyl transferase family 1" evidence="3">
    <location>
        <begin position="110"/>
        <end position="251"/>
    </location>
</feature>
<evidence type="ECO:0000313" key="4">
    <source>
        <dbReference type="EMBL" id="RVU37457.1"/>
    </source>
</evidence>
<accession>A0A437QSH1</accession>
<evidence type="ECO:0000256" key="1">
    <source>
        <dbReference type="ARBA" id="ARBA00022676"/>
    </source>
</evidence>
<dbReference type="SUPFAM" id="SSF53756">
    <property type="entry name" value="UDP-Glycosyltransferase/glycogen phosphorylase"/>
    <property type="match status" value="1"/>
</dbReference>
<dbReference type="PANTHER" id="PTHR12526:SF510">
    <property type="entry name" value="D-INOSITOL 3-PHOSPHATE GLYCOSYLTRANSFERASE"/>
    <property type="match status" value="1"/>
</dbReference>
<evidence type="ECO:0000259" key="3">
    <source>
        <dbReference type="Pfam" id="PF00534"/>
    </source>
</evidence>
<comment type="caution">
    <text evidence="4">The sequence shown here is derived from an EMBL/GenBank/DDBJ whole genome shotgun (WGS) entry which is preliminary data.</text>
</comment>
<dbReference type="GO" id="GO:1901135">
    <property type="term" value="P:carbohydrate derivative metabolic process"/>
    <property type="evidence" value="ECO:0007669"/>
    <property type="project" value="UniProtKB-ARBA"/>
</dbReference>
<dbReference type="Gene3D" id="3.40.50.2000">
    <property type="entry name" value="Glycogen Phosphorylase B"/>
    <property type="match status" value="1"/>
</dbReference>
<dbReference type="Pfam" id="PF00534">
    <property type="entry name" value="Glycos_transf_1"/>
    <property type="match status" value="1"/>
</dbReference>
<dbReference type="EMBL" id="SACS01000009">
    <property type="protein sequence ID" value="RVU37457.1"/>
    <property type="molecule type" value="Genomic_DNA"/>
</dbReference>
<reference evidence="4 5" key="1">
    <citation type="submission" date="2019-01" db="EMBL/GenBank/DDBJ databases">
        <authorList>
            <person name="Chen W.-M."/>
        </authorList>
    </citation>
    <scope>NUCLEOTIDE SEQUENCE [LARGE SCALE GENOMIC DNA]</scope>
    <source>
        <strain evidence="4 5">KYPC3</strain>
    </source>
</reference>
<keyword evidence="5" id="KW-1185">Reference proteome</keyword>
<dbReference type="Proteomes" id="UP000283077">
    <property type="component" value="Unassembled WGS sequence"/>
</dbReference>
<sequence>MLQDLTANSTRVVELNPRCVTSWLSLLFSKVLRRGRTVVWGHLLNRAGEVKTLSARQLMLQLASGALFYTHGQQQAFLATKLGKKVISGFAPNSVVYASQVQAFTNVGHDFIYVGRLVTDKKPLLLVRAFVRACELGLTQSQLHIVGTGELAEQVKQIVEQSPVAARIHLYGHNNDYDFLAGLYQKSVCSVSPGYVGLSVTQSFSFGRPMLISKDEPHAPEIEAFKPGENGHFFETDQAEALALQLLVMYQQREFWAEQAPAMATLVRDNYTYEAMAKGYLELIERVELHG</sequence>
<gene>
    <name evidence="4" type="ORF">EOE67_09705</name>
</gene>
<keyword evidence="2 4" id="KW-0808">Transferase</keyword>
<dbReference type="GO" id="GO:0016757">
    <property type="term" value="F:glycosyltransferase activity"/>
    <property type="evidence" value="ECO:0007669"/>
    <property type="project" value="UniProtKB-KW"/>
</dbReference>
<dbReference type="PANTHER" id="PTHR12526">
    <property type="entry name" value="GLYCOSYLTRANSFERASE"/>
    <property type="match status" value="1"/>
</dbReference>
<dbReference type="AlphaFoldDB" id="A0A437QSH1"/>
<protein>
    <submittedName>
        <fullName evidence="4">Glycosyltransferase family 1 protein</fullName>
    </submittedName>
</protein>
<dbReference type="InterPro" id="IPR001296">
    <property type="entry name" value="Glyco_trans_1"/>
</dbReference>
<evidence type="ECO:0000256" key="2">
    <source>
        <dbReference type="ARBA" id="ARBA00022679"/>
    </source>
</evidence>